<evidence type="ECO:0000313" key="1">
    <source>
        <dbReference type="EMBL" id="WOH01737.1"/>
    </source>
</evidence>
<protein>
    <submittedName>
        <fullName evidence="1">Uncharacterized protein</fullName>
    </submittedName>
</protein>
<sequence length="44" mass="4987">MGKSYHYSLLLGALSVVMVLHYCLGLAHPTKSKSNFLLCFLMIW</sequence>
<organism evidence="1 2">
    <name type="scientific">Daucus carota subsp. sativus</name>
    <name type="common">Carrot</name>
    <dbReference type="NCBI Taxonomy" id="79200"/>
    <lineage>
        <taxon>Eukaryota</taxon>
        <taxon>Viridiplantae</taxon>
        <taxon>Streptophyta</taxon>
        <taxon>Embryophyta</taxon>
        <taxon>Tracheophyta</taxon>
        <taxon>Spermatophyta</taxon>
        <taxon>Magnoliopsida</taxon>
        <taxon>eudicotyledons</taxon>
        <taxon>Gunneridae</taxon>
        <taxon>Pentapetalae</taxon>
        <taxon>asterids</taxon>
        <taxon>campanulids</taxon>
        <taxon>Apiales</taxon>
        <taxon>Apiaceae</taxon>
        <taxon>Apioideae</taxon>
        <taxon>Scandiceae</taxon>
        <taxon>Daucinae</taxon>
        <taxon>Daucus</taxon>
        <taxon>Daucus sect. Daucus</taxon>
    </lineage>
</organism>
<dbReference type="Proteomes" id="UP000077755">
    <property type="component" value="Chromosome 5"/>
</dbReference>
<gene>
    <name evidence="1" type="ORF">DCAR_0521122</name>
</gene>
<accession>A0AAF0X775</accession>
<reference evidence="1" key="1">
    <citation type="journal article" date="2016" name="Nat. Genet.">
        <title>A high-quality carrot genome assembly provides new insights into carotenoid accumulation and asterid genome evolution.</title>
        <authorList>
            <person name="Iorizzo M."/>
            <person name="Ellison S."/>
            <person name="Senalik D."/>
            <person name="Zeng P."/>
            <person name="Satapoomin P."/>
            <person name="Huang J."/>
            <person name="Bowman M."/>
            <person name="Iovene M."/>
            <person name="Sanseverino W."/>
            <person name="Cavagnaro P."/>
            <person name="Yildiz M."/>
            <person name="Macko-Podgorni A."/>
            <person name="Moranska E."/>
            <person name="Grzebelus E."/>
            <person name="Grzebelus D."/>
            <person name="Ashrafi H."/>
            <person name="Zheng Z."/>
            <person name="Cheng S."/>
            <person name="Spooner D."/>
            <person name="Van Deynze A."/>
            <person name="Simon P."/>
        </authorList>
    </citation>
    <scope>NUCLEOTIDE SEQUENCE</scope>
    <source>
        <tissue evidence="1">Leaf</tissue>
    </source>
</reference>
<dbReference type="AlphaFoldDB" id="A0AAF0X775"/>
<keyword evidence="2" id="KW-1185">Reference proteome</keyword>
<dbReference type="EMBL" id="CP093347">
    <property type="protein sequence ID" value="WOH01737.1"/>
    <property type="molecule type" value="Genomic_DNA"/>
</dbReference>
<reference evidence="1" key="2">
    <citation type="submission" date="2022-03" db="EMBL/GenBank/DDBJ databases">
        <title>Draft title - Genomic analysis of global carrot germplasm unveils the trajectory of domestication and the origin of high carotenoid orange carrot.</title>
        <authorList>
            <person name="Iorizzo M."/>
            <person name="Ellison S."/>
            <person name="Senalik D."/>
            <person name="Macko-Podgorni A."/>
            <person name="Grzebelus D."/>
            <person name="Bostan H."/>
            <person name="Rolling W."/>
            <person name="Curaba J."/>
            <person name="Simon P."/>
        </authorList>
    </citation>
    <scope>NUCLEOTIDE SEQUENCE</scope>
    <source>
        <tissue evidence="1">Leaf</tissue>
    </source>
</reference>
<proteinExistence type="predicted"/>
<evidence type="ECO:0000313" key="2">
    <source>
        <dbReference type="Proteomes" id="UP000077755"/>
    </source>
</evidence>
<name>A0AAF0X775_DAUCS</name>